<dbReference type="SUPFAM" id="SSF140453">
    <property type="entry name" value="EsxAB dimer-like"/>
    <property type="match status" value="1"/>
</dbReference>
<evidence type="ECO:0000313" key="1">
    <source>
        <dbReference type="EMBL" id="MFC4130363.1"/>
    </source>
</evidence>
<evidence type="ECO:0000313" key="2">
    <source>
        <dbReference type="Proteomes" id="UP001595816"/>
    </source>
</evidence>
<keyword evidence="2" id="KW-1185">Reference proteome</keyword>
<reference evidence="2" key="1">
    <citation type="journal article" date="2019" name="Int. J. Syst. Evol. Microbiol.">
        <title>The Global Catalogue of Microorganisms (GCM) 10K type strain sequencing project: providing services to taxonomists for standard genome sequencing and annotation.</title>
        <authorList>
            <consortium name="The Broad Institute Genomics Platform"/>
            <consortium name="The Broad Institute Genome Sequencing Center for Infectious Disease"/>
            <person name="Wu L."/>
            <person name="Ma J."/>
        </authorList>
    </citation>
    <scope>NUCLEOTIDE SEQUENCE [LARGE SCALE GENOMIC DNA]</scope>
    <source>
        <strain evidence="2">CGMCC 4.7289</strain>
    </source>
</reference>
<proteinExistence type="predicted"/>
<dbReference type="InterPro" id="IPR036689">
    <property type="entry name" value="ESAT-6-like_sf"/>
</dbReference>
<protein>
    <submittedName>
        <fullName evidence="1">Uncharacterized protein</fullName>
    </submittedName>
</protein>
<dbReference type="RefSeq" id="WP_253758033.1">
    <property type="nucleotide sequence ID" value="NZ_JAMZDZ010000001.1"/>
</dbReference>
<name>A0ABV8LIB7_9ACTN</name>
<accession>A0ABV8LIB7</accession>
<organism evidence="1 2">
    <name type="scientific">Hamadaea flava</name>
    <dbReference type="NCBI Taxonomy" id="1742688"/>
    <lineage>
        <taxon>Bacteria</taxon>
        <taxon>Bacillati</taxon>
        <taxon>Actinomycetota</taxon>
        <taxon>Actinomycetes</taxon>
        <taxon>Micromonosporales</taxon>
        <taxon>Micromonosporaceae</taxon>
        <taxon>Hamadaea</taxon>
    </lineage>
</organism>
<sequence>MLEDPPGGTPEPETVKVDPADIEAYAKMFDAADDENEGNRKSAASCVVQQPQPLENYTGKRIMHKGDSTFVSCTPESGHLLATIKVASDGLTSALGDFLGVLHGVLAEAGPTLNRVAAAYVRADQDSADAVAEADPDAVILAEPYYEGQSAHAFEYAVPEDDYLRLDNTLYGDLDPYAEIKAASDGVRSLTGGPSLLDRVTSWNWEFDFVNEEAAGPVKDFLSGYGIGVDGMTEKFTGDWHDLRVCSSGLRRVAIGLASISRNVTQGMADLRVTWSGEAADQAEAYFSELSARALQPVEALTSSAQAIDDAFAAIADRVPTMACWIQATMYLGSWAMAATDSSDYGNAKDGVTGGGKGIAISKLYDLAAFDYCLGEALHIWHNSVKVSHGHCHDAATTCANSLTSLAEAVREQTGTLRTLRLGRSGGTN</sequence>
<dbReference type="Proteomes" id="UP001595816">
    <property type="component" value="Unassembled WGS sequence"/>
</dbReference>
<gene>
    <name evidence="1" type="ORF">ACFOZ4_07085</name>
</gene>
<comment type="caution">
    <text evidence="1">The sequence shown here is derived from an EMBL/GenBank/DDBJ whole genome shotgun (WGS) entry which is preliminary data.</text>
</comment>
<dbReference type="EMBL" id="JBHSAY010000005">
    <property type="protein sequence ID" value="MFC4130363.1"/>
    <property type="molecule type" value="Genomic_DNA"/>
</dbReference>